<proteinExistence type="inferred from homology"/>
<evidence type="ECO:0000256" key="1">
    <source>
        <dbReference type="ARBA" id="ARBA00010617"/>
    </source>
</evidence>
<evidence type="ECO:0000256" key="6">
    <source>
        <dbReference type="ARBA" id="ARBA00023033"/>
    </source>
</evidence>
<dbReference type="GO" id="GO:0016705">
    <property type="term" value="F:oxidoreductase activity, acting on paired donors, with incorporation or reduction of molecular oxygen"/>
    <property type="evidence" value="ECO:0007669"/>
    <property type="project" value="InterPro"/>
</dbReference>
<keyword evidence="6 8" id="KW-0503">Monooxygenase</keyword>
<name>A0AAN4USG4_9RHOB</name>
<dbReference type="Proteomes" id="UP000634647">
    <property type="component" value="Unassembled WGS sequence"/>
</dbReference>
<keyword evidence="5 7" id="KW-0408">Iron</keyword>
<dbReference type="EMBL" id="BNAB01000012">
    <property type="protein sequence ID" value="GHE03337.1"/>
    <property type="molecule type" value="Genomic_DNA"/>
</dbReference>
<dbReference type="InterPro" id="IPR036396">
    <property type="entry name" value="Cyt_P450_sf"/>
</dbReference>
<comment type="cofactor">
    <cofactor evidence="7">
        <name>heme</name>
        <dbReference type="ChEBI" id="CHEBI:30413"/>
    </cofactor>
</comment>
<dbReference type="RefSeq" id="WP_176992650.1">
    <property type="nucleotide sequence ID" value="NZ_BNAB01000012.1"/>
</dbReference>
<dbReference type="Proteomes" id="UP000199541">
    <property type="component" value="Unassembled WGS sequence"/>
</dbReference>
<feature type="binding site" description="axial binding residue" evidence="7">
    <location>
        <position position="413"/>
    </location>
    <ligand>
        <name>heme</name>
        <dbReference type="ChEBI" id="CHEBI:30413"/>
    </ligand>
    <ligandPart>
        <name>Fe</name>
        <dbReference type="ChEBI" id="CHEBI:18248"/>
    </ligandPart>
</feature>
<dbReference type="GO" id="GO:0020037">
    <property type="term" value="F:heme binding"/>
    <property type="evidence" value="ECO:0007669"/>
    <property type="project" value="InterPro"/>
</dbReference>
<reference evidence="9" key="1">
    <citation type="journal article" date="2014" name="Int. J. Syst. Evol. Microbiol.">
        <title>Complete genome sequence of Corynebacterium casei LMG S-19264T (=DSM 44701T), isolated from a smear-ripened cheese.</title>
        <authorList>
            <consortium name="US DOE Joint Genome Institute (JGI-PGF)"/>
            <person name="Walter F."/>
            <person name="Albersmeier A."/>
            <person name="Kalinowski J."/>
            <person name="Ruckert C."/>
        </authorList>
    </citation>
    <scope>NUCLEOTIDE SEQUENCE</scope>
    <source>
        <strain evidence="9">CGMCC 1.10859</strain>
    </source>
</reference>
<protein>
    <submittedName>
        <fullName evidence="9">Cytochrome P450</fullName>
    </submittedName>
</protein>
<reference evidence="10 11" key="2">
    <citation type="submission" date="2016-10" db="EMBL/GenBank/DDBJ databases">
        <authorList>
            <person name="Varghese N."/>
            <person name="Submissions S."/>
        </authorList>
    </citation>
    <scope>NUCLEOTIDE SEQUENCE [LARGE SCALE GENOMIC DNA]</scope>
    <source>
        <strain evidence="10 11">DSM 24802</strain>
    </source>
</reference>
<dbReference type="InterPro" id="IPR050196">
    <property type="entry name" value="Cytochrome_P450_Monoox"/>
</dbReference>
<evidence type="ECO:0000313" key="11">
    <source>
        <dbReference type="Proteomes" id="UP000199541"/>
    </source>
</evidence>
<dbReference type="GO" id="GO:0004497">
    <property type="term" value="F:monooxygenase activity"/>
    <property type="evidence" value="ECO:0007669"/>
    <property type="project" value="UniProtKB-KW"/>
</dbReference>
<evidence type="ECO:0000256" key="3">
    <source>
        <dbReference type="ARBA" id="ARBA00022723"/>
    </source>
</evidence>
<organism evidence="9 12">
    <name type="scientific">Allgaiera indica</name>
    <dbReference type="NCBI Taxonomy" id="765699"/>
    <lineage>
        <taxon>Bacteria</taxon>
        <taxon>Pseudomonadati</taxon>
        <taxon>Pseudomonadota</taxon>
        <taxon>Alphaproteobacteria</taxon>
        <taxon>Rhodobacterales</taxon>
        <taxon>Paracoccaceae</taxon>
        <taxon>Allgaiera</taxon>
    </lineage>
</organism>
<evidence type="ECO:0000313" key="9">
    <source>
        <dbReference type="EMBL" id="GHE03337.1"/>
    </source>
</evidence>
<accession>A0AAN4USG4</accession>
<sequence length="465" mass="51622">MLDQTPIAAPRDWTAIKPRDTPYPAPLFLYHFVRNPLRCLPRAVYEEPIVPHRIGRFRTAWVTDPELTETVFLGRHAQFPKPPLEQRVFSDPLGQSILTSQGEDWRWQRGAVAGLFRHDDILSYVPDMAQAAAALLDGWRNGGGRTPRPIHRDITQATYAAISRTLFGGAAMPEAEAIQAAVDGYLNATSWEIAAALAGMPAWGWHPGRGPMKRSSRAMRAAITRMLDRWQAQGATGRATGGDHLFARLLAAEEPGREGGGISRERVLNNLLTFLNAGHETTAKALIWTLYVLAKEPEWQQRLRDEACSVVGDGPVEGRHIEDLVLTRQVFEEAMRLYAPAPVLTRLATEDCDLGGVRLAAGSVIFIPIWAVHRHRALWPEPEQFRPERFAPAARKTIRRTQFMPFGFGPRICIGATFSRVEGVAMLATLLRGARFDWPGGLPPEPLARVTLWPRGGMTLGVTPI</sequence>
<dbReference type="PANTHER" id="PTHR24291">
    <property type="entry name" value="CYTOCHROME P450 FAMILY 4"/>
    <property type="match status" value="1"/>
</dbReference>
<dbReference type="InterPro" id="IPR002401">
    <property type="entry name" value="Cyt_P450_E_grp-I"/>
</dbReference>
<gene>
    <name evidence="9" type="primary">cyc</name>
    <name evidence="9" type="ORF">GCM10008024_26190</name>
    <name evidence="10" type="ORF">SAMN05444006_11258</name>
</gene>
<dbReference type="EMBL" id="FNOB01000012">
    <property type="protein sequence ID" value="SDX23597.1"/>
    <property type="molecule type" value="Genomic_DNA"/>
</dbReference>
<dbReference type="InterPro" id="IPR017972">
    <property type="entry name" value="Cyt_P450_CS"/>
</dbReference>
<dbReference type="SUPFAM" id="SSF48264">
    <property type="entry name" value="Cytochrome P450"/>
    <property type="match status" value="1"/>
</dbReference>
<dbReference type="InterPro" id="IPR001128">
    <property type="entry name" value="Cyt_P450"/>
</dbReference>
<dbReference type="PANTHER" id="PTHR24291:SF50">
    <property type="entry name" value="BIFUNCTIONAL ALBAFLAVENONE MONOOXYGENASE_TERPENE SYNTHASE"/>
    <property type="match status" value="1"/>
</dbReference>
<evidence type="ECO:0000256" key="5">
    <source>
        <dbReference type="ARBA" id="ARBA00023004"/>
    </source>
</evidence>
<dbReference type="GO" id="GO:0005506">
    <property type="term" value="F:iron ion binding"/>
    <property type="evidence" value="ECO:0007669"/>
    <property type="project" value="InterPro"/>
</dbReference>
<evidence type="ECO:0000313" key="10">
    <source>
        <dbReference type="EMBL" id="SDX23597.1"/>
    </source>
</evidence>
<evidence type="ECO:0000256" key="2">
    <source>
        <dbReference type="ARBA" id="ARBA00022617"/>
    </source>
</evidence>
<dbReference type="PRINTS" id="PR00463">
    <property type="entry name" value="EP450I"/>
</dbReference>
<dbReference type="PRINTS" id="PR00385">
    <property type="entry name" value="P450"/>
</dbReference>
<comment type="caution">
    <text evidence="9">The sequence shown here is derived from an EMBL/GenBank/DDBJ whole genome shotgun (WGS) entry which is preliminary data.</text>
</comment>
<keyword evidence="3 7" id="KW-0479">Metal-binding</keyword>
<keyword evidence="4 8" id="KW-0560">Oxidoreductase</keyword>
<evidence type="ECO:0000313" key="12">
    <source>
        <dbReference type="Proteomes" id="UP000634647"/>
    </source>
</evidence>
<dbReference type="AlphaFoldDB" id="A0AAN4USG4"/>
<evidence type="ECO:0000256" key="4">
    <source>
        <dbReference type="ARBA" id="ARBA00023002"/>
    </source>
</evidence>
<evidence type="ECO:0000256" key="7">
    <source>
        <dbReference type="PIRSR" id="PIRSR602401-1"/>
    </source>
</evidence>
<dbReference type="Pfam" id="PF00067">
    <property type="entry name" value="p450"/>
    <property type="match status" value="1"/>
</dbReference>
<evidence type="ECO:0000256" key="8">
    <source>
        <dbReference type="RuleBase" id="RU000461"/>
    </source>
</evidence>
<dbReference type="PROSITE" id="PS00086">
    <property type="entry name" value="CYTOCHROME_P450"/>
    <property type="match status" value="1"/>
</dbReference>
<reference evidence="9" key="3">
    <citation type="submission" date="2023-06" db="EMBL/GenBank/DDBJ databases">
        <authorList>
            <person name="Sun Q."/>
            <person name="Zhou Y."/>
        </authorList>
    </citation>
    <scope>NUCLEOTIDE SEQUENCE</scope>
    <source>
        <strain evidence="9">CGMCC 1.10859</strain>
    </source>
</reference>
<dbReference type="Gene3D" id="1.10.630.10">
    <property type="entry name" value="Cytochrome P450"/>
    <property type="match status" value="1"/>
</dbReference>
<keyword evidence="2 7" id="KW-0349">Heme</keyword>
<comment type="similarity">
    <text evidence="1 8">Belongs to the cytochrome P450 family.</text>
</comment>
<keyword evidence="11" id="KW-1185">Reference proteome</keyword>